<organism evidence="1 2">
    <name type="scientific">Steinernema glaseri</name>
    <dbReference type="NCBI Taxonomy" id="37863"/>
    <lineage>
        <taxon>Eukaryota</taxon>
        <taxon>Metazoa</taxon>
        <taxon>Ecdysozoa</taxon>
        <taxon>Nematoda</taxon>
        <taxon>Chromadorea</taxon>
        <taxon>Rhabditida</taxon>
        <taxon>Tylenchina</taxon>
        <taxon>Panagrolaimomorpha</taxon>
        <taxon>Strongyloidoidea</taxon>
        <taxon>Steinernematidae</taxon>
        <taxon>Steinernema</taxon>
    </lineage>
</organism>
<protein>
    <submittedName>
        <fullName evidence="2">Uncharacterized protein</fullName>
    </submittedName>
</protein>
<keyword evidence="1" id="KW-1185">Reference proteome</keyword>
<proteinExistence type="predicted"/>
<reference evidence="2" key="1">
    <citation type="submission" date="2016-11" db="UniProtKB">
        <authorList>
            <consortium name="WormBaseParasite"/>
        </authorList>
    </citation>
    <scope>IDENTIFICATION</scope>
</reference>
<evidence type="ECO:0000313" key="1">
    <source>
        <dbReference type="Proteomes" id="UP000095287"/>
    </source>
</evidence>
<dbReference type="WBParaSite" id="L893_g2477.t1">
    <property type="protein sequence ID" value="L893_g2477.t1"/>
    <property type="gene ID" value="L893_g2477"/>
</dbReference>
<accession>A0A1I7ZB92</accession>
<dbReference type="Proteomes" id="UP000095287">
    <property type="component" value="Unplaced"/>
</dbReference>
<dbReference type="AlphaFoldDB" id="A0A1I7ZB92"/>
<name>A0A1I7ZB92_9BILA</name>
<evidence type="ECO:0000313" key="2">
    <source>
        <dbReference type="WBParaSite" id="L893_g2477.t1"/>
    </source>
</evidence>
<sequence length="90" mass="9923">MGSKASRRIFSHVNLKVDQCSENTTKTPMYLAQPASADTLPKLLSTKVPWKGMVTFGDMPVSPPRAGNRVIYSHSQLYPAHPKDVQAVQI</sequence>